<evidence type="ECO:0000313" key="3">
    <source>
        <dbReference type="EMBL" id="MCR6679828.1"/>
    </source>
</evidence>
<dbReference type="Proteomes" id="UP001206878">
    <property type="component" value="Unassembled WGS sequence"/>
</dbReference>
<feature type="region of interest" description="Disordered" evidence="2">
    <location>
        <begin position="59"/>
        <end position="78"/>
    </location>
</feature>
<sequence>ALDSSHDVGAQLPLTALDMEMMQALRGDGLGTADHSALACYYEKLAKDEVTSQLIKSTNSFCKPSRDPSRKREKPSCV</sequence>
<dbReference type="GO" id="GO:0016491">
    <property type="term" value="F:oxidoreductase activity"/>
    <property type="evidence" value="ECO:0007669"/>
    <property type="project" value="UniProtKB-KW"/>
</dbReference>
<feature type="non-terminal residue" evidence="3">
    <location>
        <position position="1"/>
    </location>
</feature>
<evidence type="ECO:0000256" key="1">
    <source>
        <dbReference type="ARBA" id="ARBA00023002"/>
    </source>
</evidence>
<gene>
    <name evidence="3" type="ORF">NVV43_31070</name>
</gene>
<comment type="caution">
    <text evidence="3">The sequence shown here is derived from an EMBL/GenBank/DDBJ whole genome shotgun (WGS) entry which is preliminary data.</text>
</comment>
<dbReference type="EMBL" id="JANPXH010001835">
    <property type="protein sequence ID" value="MCR6679828.1"/>
    <property type="molecule type" value="Genomic_DNA"/>
</dbReference>
<evidence type="ECO:0000313" key="4">
    <source>
        <dbReference type="Proteomes" id="UP001206878"/>
    </source>
</evidence>
<accession>A0AAW5N351</accession>
<feature type="non-terminal residue" evidence="3">
    <location>
        <position position="78"/>
    </location>
</feature>
<dbReference type="InterPro" id="IPR008927">
    <property type="entry name" value="6-PGluconate_DH-like_C_sf"/>
</dbReference>
<dbReference type="SUPFAM" id="SSF48179">
    <property type="entry name" value="6-phosphogluconate dehydrogenase C-terminal domain-like"/>
    <property type="match status" value="1"/>
</dbReference>
<evidence type="ECO:0000256" key="2">
    <source>
        <dbReference type="SAM" id="MobiDB-lite"/>
    </source>
</evidence>
<reference evidence="3" key="1">
    <citation type="submission" date="2022-07" db="EMBL/GenBank/DDBJ databases">
        <title>Diversity of ethanolamine utilization by human commensal Escherichia coli.</title>
        <authorList>
            <person name="Jubelin G."/>
        </authorList>
    </citation>
    <scope>NUCLEOTIDE SEQUENCE</scope>
    <source>
        <strain evidence="3">S1</strain>
    </source>
</reference>
<protein>
    <submittedName>
        <fullName evidence="3">Uncharacterized protein</fullName>
    </submittedName>
</protein>
<proteinExistence type="predicted"/>
<dbReference type="AlphaFoldDB" id="A0AAW5N351"/>
<name>A0AAW5N351_9ESCH</name>
<organism evidence="3 4">
    <name type="scientific">Escherichia marmotae</name>
    <dbReference type="NCBI Taxonomy" id="1499973"/>
    <lineage>
        <taxon>Bacteria</taxon>
        <taxon>Pseudomonadati</taxon>
        <taxon>Pseudomonadota</taxon>
        <taxon>Gammaproteobacteria</taxon>
        <taxon>Enterobacterales</taxon>
        <taxon>Enterobacteriaceae</taxon>
        <taxon>Escherichia</taxon>
    </lineage>
</organism>
<keyword evidence="1" id="KW-0560">Oxidoreductase</keyword>